<evidence type="ECO:0000313" key="2">
    <source>
        <dbReference type="Proteomes" id="UP000030661"/>
    </source>
</evidence>
<organism evidence="1">
    <name type="scientific">Vecturithrix granuli</name>
    <dbReference type="NCBI Taxonomy" id="1499967"/>
    <lineage>
        <taxon>Bacteria</taxon>
        <taxon>Candidatus Moduliflexota</taxon>
        <taxon>Candidatus Vecturitrichia</taxon>
        <taxon>Candidatus Vecturitrichales</taxon>
        <taxon>Candidatus Vecturitrichaceae</taxon>
        <taxon>Candidatus Vecturithrix</taxon>
    </lineage>
</organism>
<protein>
    <submittedName>
        <fullName evidence="1">Uncharacterized protein</fullName>
    </submittedName>
</protein>
<reference evidence="1" key="1">
    <citation type="journal article" date="2015" name="PeerJ">
        <title>First genomic representation of candidate bacterial phylum KSB3 points to enhanced environmental sensing as a trigger of wastewater bulking.</title>
        <authorList>
            <person name="Sekiguchi Y."/>
            <person name="Ohashi A."/>
            <person name="Parks D.H."/>
            <person name="Yamauchi T."/>
            <person name="Tyson G.W."/>
            <person name="Hugenholtz P."/>
        </authorList>
    </citation>
    <scope>NUCLEOTIDE SEQUENCE [LARGE SCALE GENOMIC DNA]</scope>
</reference>
<proteinExistence type="predicted"/>
<dbReference type="AlphaFoldDB" id="A0A0S6WA29"/>
<dbReference type="STRING" id="1499967.U27_01913"/>
<sequence length="89" mass="10135">MAKKSKQPFLGQGSLEAFVAYFDSHDLGDELDGLPEVRFDVDIQARKHLVTLDEDIAEQVEKIAIRQHIPSEVLINAWLREKIARMMTA</sequence>
<keyword evidence="2" id="KW-1185">Reference proteome</keyword>
<dbReference type="Proteomes" id="UP000030661">
    <property type="component" value="Unassembled WGS sequence"/>
</dbReference>
<dbReference type="EMBL" id="DF820463">
    <property type="protein sequence ID" value="GAK55082.1"/>
    <property type="molecule type" value="Genomic_DNA"/>
</dbReference>
<accession>A0A0S6WA29</accession>
<dbReference type="HOGENOM" id="CLU_185848_1_0_0"/>
<name>A0A0S6WA29_VECG1</name>
<gene>
    <name evidence="1" type="ORF">U27_01913</name>
</gene>
<evidence type="ECO:0000313" key="1">
    <source>
        <dbReference type="EMBL" id="GAK55082.1"/>
    </source>
</evidence>